<protein>
    <submittedName>
        <fullName evidence="1">Uncharacterized protein</fullName>
    </submittedName>
</protein>
<proteinExistence type="predicted"/>
<reference evidence="1" key="2">
    <citation type="journal article" date="2015" name="Data Brief">
        <title>Shoot transcriptome of the giant reed, Arundo donax.</title>
        <authorList>
            <person name="Barrero R.A."/>
            <person name="Guerrero F.D."/>
            <person name="Moolhuijzen P."/>
            <person name="Goolsby J.A."/>
            <person name="Tidwell J."/>
            <person name="Bellgard S.E."/>
            <person name="Bellgard M.I."/>
        </authorList>
    </citation>
    <scope>NUCLEOTIDE SEQUENCE</scope>
    <source>
        <tissue evidence="1">Shoot tissue taken approximately 20 cm above the soil surface</tissue>
    </source>
</reference>
<organism evidence="1">
    <name type="scientific">Arundo donax</name>
    <name type="common">Giant reed</name>
    <name type="synonym">Donax arundinaceus</name>
    <dbReference type="NCBI Taxonomy" id="35708"/>
    <lineage>
        <taxon>Eukaryota</taxon>
        <taxon>Viridiplantae</taxon>
        <taxon>Streptophyta</taxon>
        <taxon>Embryophyta</taxon>
        <taxon>Tracheophyta</taxon>
        <taxon>Spermatophyta</taxon>
        <taxon>Magnoliopsida</taxon>
        <taxon>Liliopsida</taxon>
        <taxon>Poales</taxon>
        <taxon>Poaceae</taxon>
        <taxon>PACMAD clade</taxon>
        <taxon>Arundinoideae</taxon>
        <taxon>Arundineae</taxon>
        <taxon>Arundo</taxon>
    </lineage>
</organism>
<reference evidence="1" key="1">
    <citation type="submission" date="2014-09" db="EMBL/GenBank/DDBJ databases">
        <authorList>
            <person name="Magalhaes I.L.F."/>
            <person name="Oliveira U."/>
            <person name="Santos F.R."/>
            <person name="Vidigal T.H.D.A."/>
            <person name="Brescovit A.D."/>
            <person name="Santos A.J."/>
        </authorList>
    </citation>
    <scope>NUCLEOTIDE SEQUENCE</scope>
    <source>
        <tissue evidence="1">Shoot tissue taken approximately 20 cm above the soil surface</tissue>
    </source>
</reference>
<accession>A0A0A9HCC5</accession>
<name>A0A0A9HCC5_ARUDO</name>
<sequence>MLFACFSDCTEPSPSISEVSGSFGCIATVFLLQQLSTLFSVQYSCYSVCYSNLTRSSGSYCYYLS</sequence>
<dbReference type="EMBL" id="GBRH01163066">
    <property type="protein sequence ID" value="JAE34830.1"/>
    <property type="molecule type" value="Transcribed_RNA"/>
</dbReference>
<dbReference type="AlphaFoldDB" id="A0A0A9HCC5"/>
<evidence type="ECO:0000313" key="1">
    <source>
        <dbReference type="EMBL" id="JAE34830.1"/>
    </source>
</evidence>